<proteinExistence type="predicted"/>
<keyword evidence="2" id="KW-1185">Reference proteome</keyword>
<keyword evidence="1" id="KW-0238">DNA-binding</keyword>
<dbReference type="EMBL" id="JBHSMT010000005">
    <property type="protein sequence ID" value="MFC5472554.1"/>
    <property type="molecule type" value="Genomic_DNA"/>
</dbReference>
<dbReference type="RefSeq" id="WP_378994107.1">
    <property type="nucleotide sequence ID" value="NZ_JBHSMT010000005.1"/>
</dbReference>
<comment type="caution">
    <text evidence="1">The sequence shown here is derived from an EMBL/GenBank/DDBJ whole genome shotgun (WGS) entry which is preliminary data.</text>
</comment>
<gene>
    <name evidence="1" type="ORF">ACFPM8_01150</name>
</gene>
<organism evidence="1 2">
    <name type="scientific">Paraherbaspirillum soli</name>
    <dbReference type="NCBI Taxonomy" id="631222"/>
    <lineage>
        <taxon>Bacteria</taxon>
        <taxon>Pseudomonadati</taxon>
        <taxon>Pseudomonadota</taxon>
        <taxon>Betaproteobacteria</taxon>
        <taxon>Burkholderiales</taxon>
        <taxon>Oxalobacteraceae</taxon>
        <taxon>Paraherbaspirillum</taxon>
    </lineage>
</organism>
<evidence type="ECO:0000313" key="1">
    <source>
        <dbReference type="EMBL" id="MFC5472554.1"/>
    </source>
</evidence>
<name>A0ABW0M449_9BURK</name>
<evidence type="ECO:0000313" key="2">
    <source>
        <dbReference type="Proteomes" id="UP001596045"/>
    </source>
</evidence>
<dbReference type="NCBIfam" id="TIGR04111">
    <property type="entry name" value="BcepMu_gp16"/>
    <property type="match status" value="1"/>
</dbReference>
<dbReference type="Proteomes" id="UP001596045">
    <property type="component" value="Unassembled WGS sequence"/>
</dbReference>
<accession>A0ABW0M449</accession>
<dbReference type="GO" id="GO:0003677">
    <property type="term" value="F:DNA binding"/>
    <property type="evidence" value="ECO:0007669"/>
    <property type="project" value="UniProtKB-KW"/>
</dbReference>
<dbReference type="InterPro" id="IPR026365">
    <property type="entry name" value="BcepMu_gp16"/>
</dbReference>
<sequence>MTGEQVKRKLRQQGTTMRQWAHEHGFNYILVSRIIRGVQKGNFGKGHQVAVALGMKEESQTVSTHYENA</sequence>
<reference evidence="2" key="1">
    <citation type="journal article" date="2019" name="Int. J. Syst. Evol. Microbiol.">
        <title>The Global Catalogue of Microorganisms (GCM) 10K type strain sequencing project: providing services to taxonomists for standard genome sequencing and annotation.</title>
        <authorList>
            <consortium name="The Broad Institute Genomics Platform"/>
            <consortium name="The Broad Institute Genome Sequencing Center for Infectious Disease"/>
            <person name="Wu L."/>
            <person name="Ma J."/>
        </authorList>
    </citation>
    <scope>NUCLEOTIDE SEQUENCE [LARGE SCALE GENOMIC DNA]</scope>
    <source>
        <strain evidence="2">JCM 17066</strain>
    </source>
</reference>
<protein>
    <submittedName>
        <fullName evidence="1">DNA-binding protein</fullName>
    </submittedName>
</protein>